<keyword evidence="3" id="KW-1003">Cell membrane</keyword>
<dbReference type="InterPro" id="IPR051907">
    <property type="entry name" value="DoxX-like_oxidoreductase"/>
</dbReference>
<reference evidence="10" key="3">
    <citation type="submission" date="2020-10" db="EMBL/GenBank/DDBJ databases">
        <title>Enrichment of novel Verrucomicrobia, Bacteroidetes and Krumholzibacteria in an oxygen-limited, methane- and iron-fed bioreactor inoculated with Bothnian Sea sediments.</title>
        <authorList>
            <person name="Martins P.D."/>
            <person name="de Jong A."/>
            <person name="Lenstra W.K."/>
            <person name="van Helmond N.A.G.M."/>
            <person name="Slomp C.P."/>
            <person name="Jetten M.S.M."/>
            <person name="Welte C.U."/>
            <person name="Rasigraf O."/>
        </authorList>
    </citation>
    <scope>NUCLEOTIDE SEQUENCE</scope>
    <source>
        <strain evidence="10">MAG47</strain>
    </source>
</reference>
<comment type="caution">
    <text evidence="9">The sequence shown here is derived from an EMBL/GenBank/DDBJ whole genome shotgun (WGS) entry which is preliminary data.</text>
</comment>
<comment type="subcellular location">
    <subcellularLocation>
        <location evidence="1">Cell membrane</location>
        <topology evidence="1">Multi-pass membrane protein</topology>
    </subcellularLocation>
</comment>
<dbReference type="PANTHER" id="PTHR33452">
    <property type="entry name" value="OXIDOREDUCTASE CATD-RELATED"/>
    <property type="match status" value="1"/>
</dbReference>
<accession>A0A011UFC2</accession>
<dbReference type="GO" id="GO:0005886">
    <property type="term" value="C:plasma membrane"/>
    <property type="evidence" value="ECO:0007669"/>
    <property type="project" value="UniProtKB-SubCell"/>
</dbReference>
<keyword evidence="4 7" id="KW-0812">Transmembrane</keyword>
<dbReference type="EMBL" id="WBWS01000003">
    <property type="protein sequence ID" value="KAB2772855.1"/>
    <property type="molecule type" value="Genomic_DNA"/>
</dbReference>
<dbReference type="AlphaFoldDB" id="A0A011UFC2"/>
<dbReference type="Proteomes" id="UP000481876">
    <property type="component" value="Unassembled WGS sequence"/>
</dbReference>
<proteinExistence type="inferred from homology"/>
<feature type="transmembrane region" description="Helical" evidence="7">
    <location>
        <begin position="12"/>
        <end position="31"/>
    </location>
</feature>
<evidence type="ECO:0000313" key="9">
    <source>
        <dbReference type="EMBL" id="KAB2799086.1"/>
    </source>
</evidence>
<reference evidence="10" key="2">
    <citation type="submission" date="2020-09" db="EMBL/GenBank/DDBJ databases">
        <authorList>
            <person name="Dalcin Martins P."/>
        </authorList>
    </citation>
    <scope>NUCLEOTIDE SEQUENCE</scope>
    <source>
        <strain evidence="10">MAG47</strain>
    </source>
</reference>
<dbReference type="GeneID" id="61315164"/>
<dbReference type="InterPro" id="IPR032808">
    <property type="entry name" value="DoxX"/>
</dbReference>
<dbReference type="Proteomes" id="UP000441102">
    <property type="component" value="Unassembled WGS sequence"/>
</dbReference>
<evidence type="ECO:0000256" key="3">
    <source>
        <dbReference type="ARBA" id="ARBA00022475"/>
    </source>
</evidence>
<comment type="similarity">
    <text evidence="2">Belongs to the DoxX family.</text>
</comment>
<dbReference type="Pfam" id="PF07681">
    <property type="entry name" value="DoxX"/>
    <property type="match status" value="1"/>
</dbReference>
<evidence type="ECO:0000256" key="6">
    <source>
        <dbReference type="ARBA" id="ARBA00023136"/>
    </source>
</evidence>
<gene>
    <name evidence="8" type="ORF">F9L04_04605</name>
    <name evidence="9" type="ORF">F9L06_10850</name>
    <name evidence="10" type="ORF">IH622_13975</name>
</gene>
<dbReference type="EMBL" id="WBWX01000003">
    <property type="protein sequence ID" value="KAB2799086.1"/>
    <property type="molecule type" value="Genomic_DNA"/>
</dbReference>
<feature type="transmembrane region" description="Helical" evidence="7">
    <location>
        <begin position="43"/>
        <end position="65"/>
    </location>
</feature>
<evidence type="ECO:0000313" key="10">
    <source>
        <dbReference type="EMBL" id="MBE0561907.1"/>
    </source>
</evidence>
<dbReference type="EMBL" id="JACZKO010000038">
    <property type="protein sequence ID" value="MBE0561907.1"/>
    <property type="molecule type" value="Genomic_DNA"/>
</dbReference>
<dbReference type="PANTHER" id="PTHR33452:SF4">
    <property type="entry name" value="BLL4328 PROTEIN"/>
    <property type="match status" value="1"/>
</dbReference>
<evidence type="ECO:0000313" key="12">
    <source>
        <dbReference type="Proteomes" id="UP000481876"/>
    </source>
</evidence>
<keyword evidence="6 7" id="KW-0472">Membrane</keyword>
<evidence type="ECO:0000313" key="11">
    <source>
        <dbReference type="Proteomes" id="UP000441102"/>
    </source>
</evidence>
<evidence type="ECO:0000256" key="7">
    <source>
        <dbReference type="SAM" id="Phobius"/>
    </source>
</evidence>
<organism evidence="9 11">
    <name type="scientific">Brucella anthropi</name>
    <name type="common">Ochrobactrum anthropi</name>
    <dbReference type="NCBI Taxonomy" id="529"/>
    <lineage>
        <taxon>Bacteria</taxon>
        <taxon>Pseudomonadati</taxon>
        <taxon>Pseudomonadota</taxon>
        <taxon>Alphaproteobacteria</taxon>
        <taxon>Hyphomicrobiales</taxon>
        <taxon>Brucellaceae</taxon>
        <taxon>Brucella/Ochrobactrum group</taxon>
        <taxon>Brucella</taxon>
    </lineage>
</organism>
<feature type="transmembrane region" description="Helical" evidence="7">
    <location>
        <begin position="71"/>
        <end position="87"/>
    </location>
</feature>
<feature type="transmembrane region" description="Helical" evidence="7">
    <location>
        <begin position="99"/>
        <end position="117"/>
    </location>
</feature>
<reference evidence="11 12" key="1">
    <citation type="submission" date="2019-09" db="EMBL/GenBank/DDBJ databases">
        <title>Taxonomic organization of the family Brucellaceae based on a phylogenomic approach.</title>
        <authorList>
            <person name="Leclercq S."/>
            <person name="Cloeckaert A."/>
            <person name="Zygmunt M.S."/>
        </authorList>
    </citation>
    <scope>NUCLEOTIDE SEQUENCE [LARGE SCALE GENOMIC DNA]</scope>
    <source>
        <strain evidence="9 11">CCUG 34461</strain>
        <strain evidence="8 12">LMG 3313</strain>
    </source>
</reference>
<protein>
    <submittedName>
        <fullName evidence="9">DoxX family protein</fullName>
    </submittedName>
</protein>
<evidence type="ECO:0000256" key="1">
    <source>
        <dbReference type="ARBA" id="ARBA00004651"/>
    </source>
</evidence>
<name>A0A011UFC2_BRUAN</name>
<dbReference type="RefSeq" id="WP_010659027.1">
    <property type="nucleotide sequence ID" value="NZ_CP044971.1"/>
</dbReference>
<sequence length="136" mass="14438">MSANGWTAAYQPIMLSILRIVAALVLFSYGTEKILGFPSGRSPAMFSLSWTAGVLELVLGFTLLIGLFSRFSAFILSGLMACAYFIAHASQSFFPGQNGGVAAILFCFIFLYLFIAGPGPLSIDASRANNALPAGR</sequence>
<keyword evidence="5 7" id="KW-1133">Transmembrane helix</keyword>
<evidence type="ECO:0000313" key="8">
    <source>
        <dbReference type="EMBL" id="KAB2772855.1"/>
    </source>
</evidence>
<evidence type="ECO:0000256" key="2">
    <source>
        <dbReference type="ARBA" id="ARBA00006679"/>
    </source>
</evidence>
<evidence type="ECO:0000256" key="5">
    <source>
        <dbReference type="ARBA" id="ARBA00022989"/>
    </source>
</evidence>
<dbReference type="Proteomes" id="UP000642265">
    <property type="component" value="Unassembled WGS sequence"/>
</dbReference>
<evidence type="ECO:0000256" key="4">
    <source>
        <dbReference type="ARBA" id="ARBA00022692"/>
    </source>
</evidence>